<proteinExistence type="predicted"/>
<dbReference type="PANTHER" id="PTHR33121:SF76">
    <property type="entry name" value="SIGNALING PROTEIN"/>
    <property type="match status" value="1"/>
</dbReference>
<dbReference type="InterPro" id="IPR029787">
    <property type="entry name" value="Nucleotide_cyclase"/>
</dbReference>
<reference evidence="4" key="1">
    <citation type="submission" date="2017-07" db="EMBL/GenBank/DDBJ databases">
        <title>Draft genome sequence of Effusibacillus lacus strain skLN1.</title>
        <authorList>
            <person name="Watanabe M."/>
            <person name="Kojima H."/>
            <person name="Fukui M."/>
        </authorList>
    </citation>
    <scope>NUCLEOTIDE SEQUENCE [LARGE SCALE GENOMIC DNA]</scope>
    <source>
        <strain evidence="4">skLN1</strain>
    </source>
</reference>
<keyword evidence="4" id="KW-1185">Reference proteome</keyword>
<feature type="domain" description="GGDEF" evidence="2">
    <location>
        <begin position="31"/>
        <end position="175"/>
    </location>
</feature>
<dbReference type="PROSITE" id="PS50883">
    <property type="entry name" value="EAL"/>
    <property type="match status" value="1"/>
</dbReference>
<dbReference type="Proteomes" id="UP000217785">
    <property type="component" value="Unassembled WGS sequence"/>
</dbReference>
<sequence>MADRLSFLMFLSDSLNNMKFAEQISKELKRHPIGLIYLDIKHFGEIERKYGHKVCDRILRALKQLIVEASKSDKGEILVYKILGDDVFLFVRMKQDEAKIMKAGLRDVSQELRIELQNKLNQLKVLPEDIELYSGTSILNQNSKRSIDNLLYHAIKEAIFEAKSEADTEYTLLRAEFREILERKNITAHYQPIVSLSTGEAYGYEALTRGPKDSYFAAPTRLFDFAEKEEQLYALESIARERAIISFAGNDPFLKLFLNMNANVILDPQFTPGQTLKLLKKFNLTPQNVVFEITERQSIDDFSTFTKVLEYYRKQGYRIAIDDAGAGYSSLQAIAELRPDYIKIDRSIISDIDRDKIKEILLDTLIDFARKINCHIIAEGIETNEELTKVIRLGAHFGQGYLLGRPGAGFAGVSDQAVELIKKHRAPDLTSSTNTMTVGDIVRPIRMFEEQTLVSEVVEYFNKLPNESGVVIVRGKKPVGLVMREKLFQSLASQYGVPLYWKRSIQKLMDGYPLVLEESVPVETASRLAMARDQQRIYDYVIATREGEISGVVSIQSILDTMTDVKIELAKESNPLTGLPGNRRVERELARRIGQNKPFSIIYADLDYFKWFNDQYGFQRGDRVIRFLAELLQAATAIANVEDEFVGHIGGDDFIMITSHPNPSELCEHIIGQFDKEIRNYYDQQLLEALDSGGGWLSVTNRQGEVVPAKGVCLSLALLECLGGDMSCLSLEVISKRAGELKKLAKERVGSVYVKGSCQLQR</sequence>
<dbReference type="Gene3D" id="3.20.20.450">
    <property type="entry name" value="EAL domain"/>
    <property type="match status" value="1"/>
</dbReference>
<evidence type="ECO:0000259" key="2">
    <source>
        <dbReference type="PROSITE" id="PS50887"/>
    </source>
</evidence>
<dbReference type="InterPro" id="IPR050706">
    <property type="entry name" value="Cyclic-di-GMP_PDE-like"/>
</dbReference>
<feature type="domain" description="GGDEF" evidence="2">
    <location>
        <begin position="597"/>
        <end position="762"/>
    </location>
</feature>
<accession>A0A292YK65</accession>
<name>A0A292YK65_9BACL</name>
<dbReference type="SUPFAM" id="SSF55073">
    <property type="entry name" value="Nucleotide cyclase"/>
    <property type="match status" value="2"/>
</dbReference>
<dbReference type="CDD" id="cd01949">
    <property type="entry name" value="GGDEF"/>
    <property type="match status" value="1"/>
</dbReference>
<dbReference type="SMART" id="SM00052">
    <property type="entry name" value="EAL"/>
    <property type="match status" value="1"/>
</dbReference>
<dbReference type="SMART" id="SM00267">
    <property type="entry name" value="GGDEF"/>
    <property type="match status" value="1"/>
</dbReference>
<dbReference type="OrthoDB" id="9813903at2"/>
<dbReference type="InterPro" id="IPR001633">
    <property type="entry name" value="EAL_dom"/>
</dbReference>
<dbReference type="InterPro" id="IPR046342">
    <property type="entry name" value="CBS_dom_sf"/>
</dbReference>
<dbReference type="Gene3D" id="3.10.580.10">
    <property type="entry name" value="CBS-domain"/>
    <property type="match status" value="1"/>
</dbReference>
<dbReference type="SUPFAM" id="SSF141868">
    <property type="entry name" value="EAL domain-like"/>
    <property type="match status" value="1"/>
</dbReference>
<dbReference type="InterPro" id="IPR043128">
    <property type="entry name" value="Rev_trsase/Diguanyl_cyclase"/>
</dbReference>
<gene>
    <name evidence="3" type="ORF">EFBL_0484</name>
</gene>
<feature type="domain" description="EAL" evidence="1">
    <location>
        <begin position="170"/>
        <end position="420"/>
    </location>
</feature>
<dbReference type="Gene3D" id="3.30.70.270">
    <property type="match status" value="2"/>
</dbReference>
<dbReference type="Pfam" id="PF00563">
    <property type="entry name" value="EAL"/>
    <property type="match status" value="1"/>
</dbReference>
<protein>
    <submittedName>
        <fullName evidence="3">Diguanylate phosphodiesterase</fullName>
    </submittedName>
</protein>
<dbReference type="RefSeq" id="WP_096180574.1">
    <property type="nucleotide sequence ID" value="NZ_BDUF01000010.1"/>
</dbReference>
<organism evidence="3 4">
    <name type="scientific">Effusibacillus lacus</name>
    <dbReference type="NCBI Taxonomy" id="1348429"/>
    <lineage>
        <taxon>Bacteria</taxon>
        <taxon>Bacillati</taxon>
        <taxon>Bacillota</taxon>
        <taxon>Bacilli</taxon>
        <taxon>Bacillales</taxon>
        <taxon>Alicyclobacillaceae</taxon>
        <taxon>Effusibacillus</taxon>
    </lineage>
</organism>
<dbReference type="AlphaFoldDB" id="A0A292YK65"/>
<evidence type="ECO:0000313" key="4">
    <source>
        <dbReference type="Proteomes" id="UP000217785"/>
    </source>
</evidence>
<dbReference type="PROSITE" id="PS50887">
    <property type="entry name" value="GGDEF"/>
    <property type="match status" value="2"/>
</dbReference>
<dbReference type="EMBL" id="BDUF01000010">
    <property type="protein sequence ID" value="GAX88870.1"/>
    <property type="molecule type" value="Genomic_DNA"/>
</dbReference>
<evidence type="ECO:0000313" key="3">
    <source>
        <dbReference type="EMBL" id="GAX88870.1"/>
    </source>
</evidence>
<dbReference type="InterPro" id="IPR035919">
    <property type="entry name" value="EAL_sf"/>
</dbReference>
<evidence type="ECO:0000259" key="1">
    <source>
        <dbReference type="PROSITE" id="PS50883"/>
    </source>
</evidence>
<dbReference type="SUPFAM" id="SSF54631">
    <property type="entry name" value="CBS-domain pair"/>
    <property type="match status" value="1"/>
</dbReference>
<dbReference type="Pfam" id="PF00990">
    <property type="entry name" value="GGDEF"/>
    <property type="match status" value="2"/>
</dbReference>
<dbReference type="NCBIfam" id="TIGR00254">
    <property type="entry name" value="GGDEF"/>
    <property type="match status" value="1"/>
</dbReference>
<dbReference type="PANTHER" id="PTHR33121">
    <property type="entry name" value="CYCLIC DI-GMP PHOSPHODIESTERASE PDEF"/>
    <property type="match status" value="1"/>
</dbReference>
<dbReference type="GO" id="GO:0071111">
    <property type="term" value="F:cyclic-guanylate-specific phosphodiesterase activity"/>
    <property type="evidence" value="ECO:0007669"/>
    <property type="project" value="InterPro"/>
</dbReference>
<dbReference type="CDD" id="cd01948">
    <property type="entry name" value="EAL"/>
    <property type="match status" value="1"/>
</dbReference>
<comment type="caution">
    <text evidence="3">The sequence shown here is derived from an EMBL/GenBank/DDBJ whole genome shotgun (WGS) entry which is preliminary data.</text>
</comment>
<dbReference type="InterPro" id="IPR000160">
    <property type="entry name" value="GGDEF_dom"/>
</dbReference>